<comment type="caution">
    <text evidence="3">The sequence shown here is derived from an EMBL/GenBank/DDBJ whole genome shotgun (WGS) entry which is preliminary data.</text>
</comment>
<sequence length="399" mass="46327">MATQDRIISGANLRAALAKLQRTGARRKELSQKEQAIDEEKAKLQQQLLWLETKRKLLHGQYNEYLHDAYEHSIVPFAKAWNLKFAVEMQARLPRELRDMIYTFFWDSHSFDSDFYTTEVACGNDYRNEHHLLHCVDCHHMAHVLSPVYMGSETALEMVQTLYKSFNEDGLTVWSPASIHRAISTDCFHVGFAVAKTTIRKLSIHCKLDLYRTPPQRHELTDKCNHTAADLSFIKGQVLEQQFKNLLAIEDKRDFDLHILIIQRNIRLDALAEAIEALREVRKTFTEASGKVDVVWTYRGNWVEGEPPSDIDLLVLPINGFFDKGRNEWGPEMKQFLRMYDDVIVPKHDRLHDDHLFAKSRDINGRVHSMWGLNEDEYSTGDEESSEDEDGDTDFEEES</sequence>
<feature type="coiled-coil region" evidence="1">
    <location>
        <begin position="13"/>
        <end position="47"/>
    </location>
</feature>
<evidence type="ECO:0000313" key="4">
    <source>
        <dbReference type="Proteomes" id="UP000813461"/>
    </source>
</evidence>
<name>A0A8K0RFM0_9PLEO</name>
<gene>
    <name evidence="3" type="ORF">FB567DRAFT_617337</name>
</gene>
<proteinExistence type="predicted"/>
<evidence type="ECO:0000256" key="2">
    <source>
        <dbReference type="SAM" id="MobiDB-lite"/>
    </source>
</evidence>
<protein>
    <submittedName>
        <fullName evidence="3">Uncharacterized protein</fullName>
    </submittedName>
</protein>
<dbReference type="EMBL" id="JAGMVJ010000004">
    <property type="protein sequence ID" value="KAH7091673.1"/>
    <property type="molecule type" value="Genomic_DNA"/>
</dbReference>
<keyword evidence="1" id="KW-0175">Coiled coil</keyword>
<dbReference type="Proteomes" id="UP000813461">
    <property type="component" value="Unassembled WGS sequence"/>
</dbReference>
<evidence type="ECO:0000256" key="1">
    <source>
        <dbReference type="SAM" id="Coils"/>
    </source>
</evidence>
<dbReference type="AlphaFoldDB" id="A0A8K0RFM0"/>
<evidence type="ECO:0000313" key="3">
    <source>
        <dbReference type="EMBL" id="KAH7091673.1"/>
    </source>
</evidence>
<reference evidence="3" key="1">
    <citation type="journal article" date="2021" name="Nat. Commun.">
        <title>Genetic determinants of endophytism in the Arabidopsis root mycobiome.</title>
        <authorList>
            <person name="Mesny F."/>
            <person name="Miyauchi S."/>
            <person name="Thiergart T."/>
            <person name="Pickel B."/>
            <person name="Atanasova L."/>
            <person name="Karlsson M."/>
            <person name="Huettel B."/>
            <person name="Barry K.W."/>
            <person name="Haridas S."/>
            <person name="Chen C."/>
            <person name="Bauer D."/>
            <person name="Andreopoulos W."/>
            <person name="Pangilinan J."/>
            <person name="LaButti K."/>
            <person name="Riley R."/>
            <person name="Lipzen A."/>
            <person name="Clum A."/>
            <person name="Drula E."/>
            <person name="Henrissat B."/>
            <person name="Kohler A."/>
            <person name="Grigoriev I.V."/>
            <person name="Martin F.M."/>
            <person name="Hacquard S."/>
        </authorList>
    </citation>
    <scope>NUCLEOTIDE SEQUENCE</scope>
    <source>
        <strain evidence="3">MPI-SDFR-AT-0120</strain>
    </source>
</reference>
<accession>A0A8K0RFM0</accession>
<dbReference type="OrthoDB" id="3763466at2759"/>
<keyword evidence="4" id="KW-1185">Reference proteome</keyword>
<dbReference type="CDD" id="cd01653">
    <property type="entry name" value="GATase1"/>
    <property type="match status" value="1"/>
</dbReference>
<organism evidence="3 4">
    <name type="scientific">Paraphoma chrysanthemicola</name>
    <dbReference type="NCBI Taxonomy" id="798071"/>
    <lineage>
        <taxon>Eukaryota</taxon>
        <taxon>Fungi</taxon>
        <taxon>Dikarya</taxon>
        <taxon>Ascomycota</taxon>
        <taxon>Pezizomycotina</taxon>
        <taxon>Dothideomycetes</taxon>
        <taxon>Pleosporomycetidae</taxon>
        <taxon>Pleosporales</taxon>
        <taxon>Pleosporineae</taxon>
        <taxon>Phaeosphaeriaceae</taxon>
        <taxon>Paraphoma</taxon>
    </lineage>
</organism>
<feature type="region of interest" description="Disordered" evidence="2">
    <location>
        <begin position="374"/>
        <end position="399"/>
    </location>
</feature>